<dbReference type="EMBL" id="CAWYQH010000002">
    <property type="protein sequence ID" value="CAK8673465.1"/>
    <property type="molecule type" value="Genomic_DNA"/>
</dbReference>
<dbReference type="Proteomes" id="UP001642483">
    <property type="component" value="Unassembled WGS sequence"/>
</dbReference>
<dbReference type="SMART" id="SM00174">
    <property type="entry name" value="RHO"/>
    <property type="match status" value="1"/>
</dbReference>
<comment type="caution">
    <text evidence="3">The sequence shown here is derived from an EMBL/GenBank/DDBJ whole genome shotgun (WGS) entry which is preliminary data.</text>
</comment>
<evidence type="ECO:0000256" key="2">
    <source>
        <dbReference type="ARBA" id="ARBA00023134"/>
    </source>
</evidence>
<keyword evidence="1" id="KW-0547">Nucleotide-binding</keyword>
<dbReference type="InterPro" id="IPR027417">
    <property type="entry name" value="P-loop_NTPase"/>
</dbReference>
<evidence type="ECO:0000313" key="3">
    <source>
        <dbReference type="EMBL" id="CAK8673465.1"/>
    </source>
</evidence>
<dbReference type="PROSITE" id="PS51419">
    <property type="entry name" value="RAB"/>
    <property type="match status" value="1"/>
</dbReference>
<evidence type="ECO:0000313" key="4">
    <source>
        <dbReference type="Proteomes" id="UP001642483"/>
    </source>
</evidence>
<accession>A0ABP0F175</accession>
<dbReference type="PANTHER" id="PTHR24072">
    <property type="entry name" value="RHO FAMILY GTPASE"/>
    <property type="match status" value="1"/>
</dbReference>
<dbReference type="Pfam" id="PF00071">
    <property type="entry name" value="Ras"/>
    <property type="match status" value="1"/>
</dbReference>
<keyword evidence="4" id="KW-1185">Reference proteome</keyword>
<name>A0ABP0F175_CLALP</name>
<dbReference type="Gene3D" id="3.40.50.300">
    <property type="entry name" value="P-loop containing nucleotide triphosphate hydrolases"/>
    <property type="match status" value="1"/>
</dbReference>
<proteinExistence type="predicted"/>
<dbReference type="PRINTS" id="PR00449">
    <property type="entry name" value="RASTRNSFRMNG"/>
</dbReference>
<dbReference type="InterPro" id="IPR003578">
    <property type="entry name" value="Small_GTPase_Rho"/>
</dbReference>
<protein>
    <submittedName>
        <fullName evidence="3">Uncharacterized protein</fullName>
    </submittedName>
</protein>
<gene>
    <name evidence="3" type="ORF">CVLEPA_LOCUS3263</name>
</gene>
<reference evidence="3 4" key="1">
    <citation type="submission" date="2024-02" db="EMBL/GenBank/DDBJ databases">
        <authorList>
            <person name="Daric V."/>
            <person name="Darras S."/>
        </authorList>
    </citation>
    <scope>NUCLEOTIDE SEQUENCE [LARGE SCALE GENOMIC DNA]</scope>
</reference>
<evidence type="ECO:0000256" key="1">
    <source>
        <dbReference type="ARBA" id="ARBA00022741"/>
    </source>
</evidence>
<organism evidence="3 4">
    <name type="scientific">Clavelina lepadiformis</name>
    <name type="common">Light-bulb sea squirt</name>
    <name type="synonym">Ascidia lepadiformis</name>
    <dbReference type="NCBI Taxonomy" id="159417"/>
    <lineage>
        <taxon>Eukaryota</taxon>
        <taxon>Metazoa</taxon>
        <taxon>Chordata</taxon>
        <taxon>Tunicata</taxon>
        <taxon>Ascidiacea</taxon>
        <taxon>Aplousobranchia</taxon>
        <taxon>Clavelinidae</taxon>
        <taxon>Clavelina</taxon>
    </lineage>
</organism>
<keyword evidence="2" id="KW-0342">GTP-binding</keyword>
<sequence length="203" mass="23165">MEELADTEDLDRTRIVIVGDSLVGKSSMLNAFLTRNELTIITRERKPTNVHTFDVRGTIDGVRHHMLLVEIGDDDANEKDRPRIYSTAHVFIVAFAIHEKATFKNVISKWVPQVREHQPDARFFLVGLQSDRRNATELLASDLELIEITEFKEGLNLAKKIKAFQYMECSTQIIAAVNQIFSSALQVRQMKKPAIKSKTCTMY</sequence>
<dbReference type="SUPFAM" id="SSF52540">
    <property type="entry name" value="P-loop containing nucleoside triphosphate hydrolases"/>
    <property type="match status" value="1"/>
</dbReference>
<dbReference type="PROSITE" id="PS51420">
    <property type="entry name" value="RHO"/>
    <property type="match status" value="1"/>
</dbReference>
<dbReference type="InterPro" id="IPR001806">
    <property type="entry name" value="Small_GTPase"/>
</dbReference>